<reference evidence="2" key="2">
    <citation type="submission" date="2021-08" db="EMBL/GenBank/DDBJ databases">
        <authorList>
            <person name="Tani A."/>
            <person name="Ola A."/>
            <person name="Ogura Y."/>
            <person name="Katsura K."/>
            <person name="Hayashi T."/>
        </authorList>
    </citation>
    <scope>NUCLEOTIDE SEQUENCE</scope>
    <source>
        <strain evidence="2">JCM 32048</strain>
    </source>
</reference>
<protein>
    <submittedName>
        <fullName evidence="2">Uncharacterized protein</fullName>
    </submittedName>
</protein>
<keyword evidence="3" id="KW-1185">Reference proteome</keyword>
<evidence type="ECO:0000313" key="3">
    <source>
        <dbReference type="Proteomes" id="UP001055286"/>
    </source>
</evidence>
<accession>A0AA37HF02</accession>
<dbReference type="EMBL" id="BPQJ01000028">
    <property type="protein sequence ID" value="GJD64668.1"/>
    <property type="molecule type" value="Genomic_DNA"/>
</dbReference>
<sequence length="81" mass="8619">MISSRMKTAAIAATGALLLSPAAPFTAQSQPLPRVAQPGIPNRAGIVLPLTSWTDRDARSPTVEREHVRAQRIIARVCTGC</sequence>
<feature type="chain" id="PRO_5041299840" evidence="1">
    <location>
        <begin position="28"/>
        <end position="81"/>
    </location>
</feature>
<proteinExistence type="predicted"/>
<organism evidence="2 3">
    <name type="scientific">Methylobacterium frigidaeris</name>
    <dbReference type="NCBI Taxonomy" id="2038277"/>
    <lineage>
        <taxon>Bacteria</taxon>
        <taxon>Pseudomonadati</taxon>
        <taxon>Pseudomonadota</taxon>
        <taxon>Alphaproteobacteria</taxon>
        <taxon>Hyphomicrobiales</taxon>
        <taxon>Methylobacteriaceae</taxon>
        <taxon>Methylobacterium</taxon>
    </lineage>
</organism>
<reference evidence="2" key="1">
    <citation type="journal article" date="2016" name="Front. Microbiol.">
        <title>Genome Sequence of the Piezophilic, Mesophilic Sulfate-Reducing Bacterium Desulfovibrio indicus J2T.</title>
        <authorList>
            <person name="Cao J."/>
            <person name="Maignien L."/>
            <person name="Shao Z."/>
            <person name="Alain K."/>
            <person name="Jebbar M."/>
        </authorList>
    </citation>
    <scope>NUCLEOTIDE SEQUENCE</scope>
    <source>
        <strain evidence="2">JCM 32048</strain>
    </source>
</reference>
<evidence type="ECO:0000313" key="2">
    <source>
        <dbReference type="EMBL" id="GJD64668.1"/>
    </source>
</evidence>
<dbReference type="Proteomes" id="UP001055286">
    <property type="component" value="Unassembled WGS sequence"/>
</dbReference>
<name>A0AA37HF02_9HYPH</name>
<feature type="signal peptide" evidence="1">
    <location>
        <begin position="1"/>
        <end position="27"/>
    </location>
</feature>
<comment type="caution">
    <text evidence="2">The sequence shown here is derived from an EMBL/GenBank/DDBJ whole genome shotgun (WGS) entry which is preliminary data.</text>
</comment>
<evidence type="ECO:0000256" key="1">
    <source>
        <dbReference type="SAM" id="SignalP"/>
    </source>
</evidence>
<keyword evidence="1" id="KW-0732">Signal</keyword>
<gene>
    <name evidence="2" type="ORF">MPEAHAMD_4853</name>
</gene>
<dbReference type="AlphaFoldDB" id="A0AA37HF02"/>